<protein>
    <submittedName>
        <fullName evidence="10">Uncharacterized protein</fullName>
    </submittedName>
</protein>
<comment type="similarity">
    <text evidence="2">Belongs to the YkuD family.</text>
</comment>
<dbReference type="GO" id="GO:0016740">
    <property type="term" value="F:transferase activity"/>
    <property type="evidence" value="ECO:0007669"/>
    <property type="project" value="UniProtKB-KW"/>
</dbReference>
<dbReference type="CDD" id="cd16913">
    <property type="entry name" value="YkuD_like"/>
    <property type="match status" value="1"/>
</dbReference>
<dbReference type="EMBL" id="LNAL01000006">
    <property type="protein sequence ID" value="KUG08545.1"/>
    <property type="molecule type" value="Genomic_DNA"/>
</dbReference>
<dbReference type="Pfam" id="PF20142">
    <property type="entry name" value="Scaffold"/>
    <property type="match status" value="1"/>
</dbReference>
<comment type="pathway">
    <text evidence="1">Cell wall biogenesis; peptidoglycan biosynthesis.</text>
</comment>
<keyword evidence="4" id="KW-0133">Cell shape</keyword>
<evidence type="ECO:0000313" key="11">
    <source>
        <dbReference type="Proteomes" id="UP000054223"/>
    </source>
</evidence>
<feature type="chain" id="PRO_5040823194" evidence="7">
    <location>
        <begin position="20"/>
        <end position="323"/>
    </location>
</feature>
<dbReference type="GO" id="GO:0071555">
    <property type="term" value="P:cell wall organization"/>
    <property type="evidence" value="ECO:0007669"/>
    <property type="project" value="UniProtKB-KW"/>
</dbReference>
<keyword evidence="7" id="KW-0732">Signal</keyword>
<gene>
    <name evidence="10" type="ORF">ASU33_10325</name>
</gene>
<dbReference type="InterPro" id="IPR052905">
    <property type="entry name" value="LD-transpeptidase_YkuD-like"/>
</dbReference>
<dbReference type="Pfam" id="PF03734">
    <property type="entry name" value="YkuD"/>
    <property type="match status" value="1"/>
</dbReference>
<sequence length="323" mass="35385">MLLAAAAALLALRSTLNPAEIMVPGSAAAIAISRPDTALQHQLRLHLSDSANALPRLGRHALVEAFYAERNYAPAWHNAAGHALPLADSVLRVLSRAAAFGLDRRPYHYGALLALHDSLQAQSAAHLGQQSRDEALLTDALLQLFAHLQHGRVRASVLAADATAPTGPVAWLQQALQEQALANAVHHCQPASREYRQLQPALAAWLQTQPDWAPDALWQQPQFWSAAFSLERWRQAPVADTAYVLLNLPAYELQVLSQGRVVARHRVVIGKPQTPSPTLSSRISYFTTAADWHAPRSIPVNEILPCLRRESGYLAQHNYALYS</sequence>
<comment type="caution">
    <text evidence="10">The sequence shown here is derived from an EMBL/GenBank/DDBJ whole genome shotgun (WGS) entry which is preliminary data.</text>
</comment>
<keyword evidence="11" id="KW-1185">Reference proteome</keyword>
<evidence type="ECO:0000313" key="10">
    <source>
        <dbReference type="EMBL" id="KUG08545.1"/>
    </source>
</evidence>
<evidence type="ECO:0000256" key="7">
    <source>
        <dbReference type="SAM" id="SignalP"/>
    </source>
</evidence>
<keyword evidence="5" id="KW-0573">Peptidoglycan synthesis</keyword>
<dbReference type="Proteomes" id="UP000054223">
    <property type="component" value="Unassembled WGS sequence"/>
</dbReference>
<dbReference type="PANTHER" id="PTHR41533">
    <property type="entry name" value="L,D-TRANSPEPTIDASE HI_1667-RELATED"/>
    <property type="match status" value="1"/>
</dbReference>
<keyword evidence="3" id="KW-0808">Transferase</keyword>
<dbReference type="AlphaFoldDB" id="A0A9X0HM71"/>
<dbReference type="InterPro" id="IPR005490">
    <property type="entry name" value="LD_TPept_cat_dom"/>
</dbReference>
<feature type="signal peptide" evidence="7">
    <location>
        <begin position="1"/>
        <end position="19"/>
    </location>
</feature>
<evidence type="ECO:0000256" key="1">
    <source>
        <dbReference type="ARBA" id="ARBA00004752"/>
    </source>
</evidence>
<dbReference type="GO" id="GO:0008360">
    <property type="term" value="P:regulation of cell shape"/>
    <property type="evidence" value="ECO:0007669"/>
    <property type="project" value="UniProtKB-KW"/>
</dbReference>
<evidence type="ECO:0000256" key="2">
    <source>
        <dbReference type="ARBA" id="ARBA00005992"/>
    </source>
</evidence>
<dbReference type="InterPro" id="IPR038063">
    <property type="entry name" value="Transpep_catalytic_dom"/>
</dbReference>
<dbReference type="PANTHER" id="PTHR41533:SF2">
    <property type="entry name" value="BLR7131 PROTEIN"/>
    <property type="match status" value="1"/>
</dbReference>
<organism evidence="10 11">
    <name type="scientific">Solirubrum puertoriconensis</name>
    <dbReference type="NCBI Taxonomy" id="1751427"/>
    <lineage>
        <taxon>Bacteria</taxon>
        <taxon>Pseudomonadati</taxon>
        <taxon>Bacteroidota</taxon>
        <taxon>Cytophagia</taxon>
        <taxon>Cytophagales</taxon>
    </lineage>
</organism>
<reference evidence="10 11" key="1">
    <citation type="submission" date="2015-11" db="EMBL/GenBank/DDBJ databases">
        <title>Solirubrum puertoriconensis gen. nov. an environmental bacteria isolated in Puerto Rico.</title>
        <authorList>
            <person name="Cuebas-Irizarry M.F."/>
            <person name="Montalvo-Rodriguez R."/>
        </authorList>
    </citation>
    <scope>NUCLEOTIDE SEQUENCE [LARGE SCALE GENOMIC DNA]</scope>
    <source>
        <strain evidence="10 11">MC1A</strain>
    </source>
</reference>
<evidence type="ECO:0000259" key="8">
    <source>
        <dbReference type="Pfam" id="PF03734"/>
    </source>
</evidence>
<accession>A0A9X0HM71</accession>
<proteinExistence type="inferred from homology"/>
<keyword evidence="6" id="KW-0961">Cell wall biogenesis/degradation</keyword>
<feature type="domain" description="L,D-transpeptidase scaffold" evidence="9">
    <location>
        <begin position="62"/>
        <end position="202"/>
    </location>
</feature>
<evidence type="ECO:0000256" key="6">
    <source>
        <dbReference type="ARBA" id="ARBA00023316"/>
    </source>
</evidence>
<evidence type="ECO:0000256" key="5">
    <source>
        <dbReference type="ARBA" id="ARBA00022984"/>
    </source>
</evidence>
<evidence type="ECO:0000259" key="9">
    <source>
        <dbReference type="Pfam" id="PF20142"/>
    </source>
</evidence>
<dbReference type="GO" id="GO:0004180">
    <property type="term" value="F:carboxypeptidase activity"/>
    <property type="evidence" value="ECO:0007669"/>
    <property type="project" value="UniProtKB-ARBA"/>
</dbReference>
<dbReference type="InterPro" id="IPR045380">
    <property type="entry name" value="LD_TPept_scaffold_dom"/>
</dbReference>
<dbReference type="GO" id="GO:0009252">
    <property type="term" value="P:peptidoglycan biosynthetic process"/>
    <property type="evidence" value="ECO:0007669"/>
    <property type="project" value="UniProtKB-KW"/>
</dbReference>
<dbReference type="SUPFAM" id="SSF141523">
    <property type="entry name" value="L,D-transpeptidase catalytic domain-like"/>
    <property type="match status" value="1"/>
</dbReference>
<dbReference type="OrthoDB" id="9778545at2"/>
<name>A0A9X0HM71_SOLP1</name>
<feature type="domain" description="L,D-TPase catalytic" evidence="8">
    <location>
        <begin position="242"/>
        <end position="319"/>
    </location>
</feature>
<evidence type="ECO:0000256" key="4">
    <source>
        <dbReference type="ARBA" id="ARBA00022960"/>
    </source>
</evidence>
<evidence type="ECO:0000256" key="3">
    <source>
        <dbReference type="ARBA" id="ARBA00022679"/>
    </source>
</evidence>